<dbReference type="InterPro" id="IPR020843">
    <property type="entry name" value="ER"/>
</dbReference>
<dbReference type="PANTHER" id="PTHR45348">
    <property type="entry name" value="HYPOTHETICAL OXIDOREDUCTASE (EUROFUNG)"/>
    <property type="match status" value="1"/>
</dbReference>
<keyword evidence="3" id="KW-1185">Reference proteome</keyword>
<proteinExistence type="predicted"/>
<dbReference type="InterPro" id="IPR013149">
    <property type="entry name" value="ADH-like_C"/>
</dbReference>
<dbReference type="InterPro" id="IPR036291">
    <property type="entry name" value="NAD(P)-bd_dom_sf"/>
</dbReference>
<organism evidence="2 3">
    <name type="scientific">Somion occarium</name>
    <dbReference type="NCBI Taxonomy" id="3059160"/>
    <lineage>
        <taxon>Eukaryota</taxon>
        <taxon>Fungi</taxon>
        <taxon>Dikarya</taxon>
        <taxon>Basidiomycota</taxon>
        <taxon>Agaricomycotina</taxon>
        <taxon>Agaricomycetes</taxon>
        <taxon>Polyporales</taxon>
        <taxon>Cerrenaceae</taxon>
        <taxon>Somion</taxon>
    </lineage>
</organism>
<dbReference type="InterPro" id="IPR013154">
    <property type="entry name" value="ADH-like_N"/>
</dbReference>
<sequence>MRQLVLPIAISFGVYLFFNRLYNMSIPTQQKALVLPEPHAPFALRTVEVYKPGAGEALVRVEATALNPLDWKIQKWNFFIKEYPAVIGTDIAGTVVQLGEGVTNVAVGDKIVFQGFFDNRLTSFQQYTIAKTDIVAKIPPNTSFEQAATIPVAAGAAFVGLYGPKQESGGANLTPPWVEGGRGKYADQPIVIFGGSSSVGQYVIQLAKLSGFSPIITTVSLRKSDHAKSLGATHTIDRTLSSSDIVAEVKKITSKPVQIVYDPIAEEDTQNTAYDILAPGGTLVLTLAPKIAKGKISKDKTIIDTLGNAHVEHNHALAIGFYGHLTEYLASGALKPNDVELLPGGLEAIPKGLERLKSGAVHAKKLVVRPTETA</sequence>
<dbReference type="InterPro" id="IPR011032">
    <property type="entry name" value="GroES-like_sf"/>
</dbReference>
<dbReference type="EMBL" id="OZ037952">
    <property type="protein sequence ID" value="CAL1717228.1"/>
    <property type="molecule type" value="Genomic_DNA"/>
</dbReference>
<dbReference type="InterPro" id="IPR047122">
    <property type="entry name" value="Trans-enoyl_RdTase-like"/>
</dbReference>
<dbReference type="SMART" id="SM00829">
    <property type="entry name" value="PKS_ER"/>
    <property type="match status" value="1"/>
</dbReference>
<dbReference type="Proteomes" id="UP001497453">
    <property type="component" value="Chromosome 9"/>
</dbReference>
<evidence type="ECO:0000259" key="1">
    <source>
        <dbReference type="SMART" id="SM00829"/>
    </source>
</evidence>
<dbReference type="CDD" id="cd08249">
    <property type="entry name" value="enoyl_reductase_like"/>
    <property type="match status" value="1"/>
</dbReference>
<feature type="domain" description="Enoyl reductase (ER)" evidence="1">
    <location>
        <begin position="39"/>
        <end position="368"/>
    </location>
</feature>
<dbReference type="SUPFAM" id="SSF50129">
    <property type="entry name" value="GroES-like"/>
    <property type="match status" value="1"/>
</dbReference>
<evidence type="ECO:0000313" key="2">
    <source>
        <dbReference type="EMBL" id="CAL1717228.1"/>
    </source>
</evidence>
<dbReference type="PANTHER" id="PTHR45348:SF2">
    <property type="entry name" value="ZINC-TYPE ALCOHOL DEHYDROGENASE-LIKE PROTEIN C2E1P3.01"/>
    <property type="match status" value="1"/>
</dbReference>
<dbReference type="Gene3D" id="3.90.180.10">
    <property type="entry name" value="Medium-chain alcohol dehydrogenases, catalytic domain"/>
    <property type="match status" value="1"/>
</dbReference>
<gene>
    <name evidence="2" type="ORF">GFSPODELE1_LOCUS11115</name>
</gene>
<dbReference type="Gene3D" id="3.40.50.720">
    <property type="entry name" value="NAD(P)-binding Rossmann-like Domain"/>
    <property type="match status" value="1"/>
</dbReference>
<dbReference type="Pfam" id="PF08240">
    <property type="entry name" value="ADH_N"/>
    <property type="match status" value="1"/>
</dbReference>
<protein>
    <recommendedName>
        <fullName evidence="1">Enoyl reductase (ER) domain-containing protein</fullName>
    </recommendedName>
</protein>
<dbReference type="SUPFAM" id="SSF51735">
    <property type="entry name" value="NAD(P)-binding Rossmann-fold domains"/>
    <property type="match status" value="1"/>
</dbReference>
<name>A0ABP1EB35_9APHY</name>
<evidence type="ECO:0000313" key="3">
    <source>
        <dbReference type="Proteomes" id="UP001497453"/>
    </source>
</evidence>
<accession>A0ABP1EB35</accession>
<reference evidence="3" key="1">
    <citation type="submission" date="2024-04" db="EMBL/GenBank/DDBJ databases">
        <authorList>
            <person name="Shaw F."/>
            <person name="Minotto A."/>
        </authorList>
    </citation>
    <scope>NUCLEOTIDE SEQUENCE [LARGE SCALE GENOMIC DNA]</scope>
</reference>
<dbReference type="Pfam" id="PF00107">
    <property type="entry name" value="ADH_zinc_N"/>
    <property type="match status" value="1"/>
</dbReference>